<evidence type="ECO:0000256" key="11">
    <source>
        <dbReference type="ARBA" id="ARBA00023002"/>
    </source>
</evidence>
<keyword evidence="9 16" id="KW-0249">Electron transport</keyword>
<dbReference type="InterPro" id="IPR005804">
    <property type="entry name" value="FA_desaturase_dom"/>
</dbReference>
<evidence type="ECO:0000256" key="3">
    <source>
        <dbReference type="ARBA" id="ARBA00022448"/>
    </source>
</evidence>
<evidence type="ECO:0000256" key="17">
    <source>
        <dbReference type="SAM" id="Phobius"/>
    </source>
</evidence>
<dbReference type="Proteomes" id="UP000054304">
    <property type="component" value="Unassembled WGS sequence"/>
</dbReference>
<proteinExistence type="inferred from homology"/>
<dbReference type="FunFam" id="3.10.120.10:FF:000004">
    <property type="entry name" value="Acyl-CoA desaturase"/>
    <property type="match status" value="1"/>
</dbReference>
<evidence type="ECO:0000256" key="16">
    <source>
        <dbReference type="PIRNR" id="PIRNR000345"/>
    </source>
</evidence>
<keyword evidence="14 17" id="KW-0472">Membrane</keyword>
<dbReference type="PROSITE" id="PS50255">
    <property type="entry name" value="CYTOCHROME_B5_2"/>
    <property type="match status" value="1"/>
</dbReference>
<dbReference type="CDD" id="cd03505">
    <property type="entry name" value="Delta9-FADS-like"/>
    <property type="match status" value="1"/>
</dbReference>
<dbReference type="GO" id="GO:0006636">
    <property type="term" value="P:unsaturated fatty acid biosynthetic process"/>
    <property type="evidence" value="ECO:0007669"/>
    <property type="project" value="UniProtKB-UniRule"/>
</dbReference>
<keyword evidence="10 17" id="KW-1133">Transmembrane helix</keyword>
<keyword evidence="8 16" id="KW-0276">Fatty acid metabolism</keyword>
<evidence type="ECO:0000256" key="10">
    <source>
        <dbReference type="ARBA" id="ARBA00022989"/>
    </source>
</evidence>
<evidence type="ECO:0000256" key="7">
    <source>
        <dbReference type="ARBA" id="ARBA00022723"/>
    </source>
</evidence>
<name>A0A0C7MST5_9SACH</name>
<keyword evidence="20" id="KW-1185">Reference proteome</keyword>
<dbReference type="PRINTS" id="PR00075">
    <property type="entry name" value="FACDDSATRASE"/>
</dbReference>
<dbReference type="InterPro" id="IPR036400">
    <property type="entry name" value="Cyt_B5-like_heme/steroid_sf"/>
</dbReference>
<evidence type="ECO:0000256" key="12">
    <source>
        <dbReference type="ARBA" id="ARBA00023004"/>
    </source>
</evidence>
<feature type="transmembrane region" description="Helical" evidence="17">
    <location>
        <begin position="164"/>
        <end position="183"/>
    </location>
</feature>
<evidence type="ECO:0000256" key="9">
    <source>
        <dbReference type="ARBA" id="ARBA00022982"/>
    </source>
</evidence>
<dbReference type="GO" id="GO:0004768">
    <property type="term" value="F:stearoyl-CoA 9-desaturase activity"/>
    <property type="evidence" value="ECO:0007669"/>
    <property type="project" value="UniProtKB-UniRule"/>
</dbReference>
<comment type="catalytic activity">
    <reaction evidence="16">
        <text>octadecanoyl-CoA + 2 Fe(II)-[cytochrome b5] + O2 + 2 H(+) = (9Z)-octadecenoyl-CoA + 2 Fe(III)-[cytochrome b5] + 2 H2O</text>
        <dbReference type="Rhea" id="RHEA:19721"/>
        <dbReference type="Rhea" id="RHEA-COMP:10438"/>
        <dbReference type="Rhea" id="RHEA-COMP:10439"/>
        <dbReference type="ChEBI" id="CHEBI:15377"/>
        <dbReference type="ChEBI" id="CHEBI:15378"/>
        <dbReference type="ChEBI" id="CHEBI:15379"/>
        <dbReference type="ChEBI" id="CHEBI:29033"/>
        <dbReference type="ChEBI" id="CHEBI:29034"/>
        <dbReference type="ChEBI" id="CHEBI:57387"/>
        <dbReference type="ChEBI" id="CHEBI:57394"/>
        <dbReference type="EC" id="1.14.19.1"/>
    </reaction>
</comment>
<keyword evidence="13 16" id="KW-0443">Lipid metabolism</keyword>
<organism evidence="19 20">
    <name type="scientific">Lachancea lanzarotensis</name>
    <dbReference type="NCBI Taxonomy" id="1245769"/>
    <lineage>
        <taxon>Eukaryota</taxon>
        <taxon>Fungi</taxon>
        <taxon>Dikarya</taxon>
        <taxon>Ascomycota</taxon>
        <taxon>Saccharomycotina</taxon>
        <taxon>Saccharomycetes</taxon>
        <taxon>Saccharomycetales</taxon>
        <taxon>Saccharomycetaceae</taxon>
        <taxon>Lachancea</taxon>
    </lineage>
</organism>
<dbReference type="Pfam" id="PF00487">
    <property type="entry name" value="FA_desaturase"/>
    <property type="match status" value="1"/>
</dbReference>
<accession>A0A0C7MST5</accession>
<dbReference type="EMBL" id="LN736366">
    <property type="protein sequence ID" value="CEP63026.1"/>
    <property type="molecule type" value="Genomic_DNA"/>
</dbReference>
<dbReference type="InterPro" id="IPR001522">
    <property type="entry name" value="FADS-1_CS"/>
</dbReference>
<evidence type="ECO:0000256" key="6">
    <source>
        <dbReference type="ARBA" id="ARBA00022692"/>
    </source>
</evidence>
<evidence type="ECO:0000256" key="4">
    <source>
        <dbReference type="ARBA" id="ARBA00022516"/>
    </source>
</evidence>
<dbReference type="GO" id="GO:0020037">
    <property type="term" value="F:heme binding"/>
    <property type="evidence" value="ECO:0007669"/>
    <property type="project" value="InterPro"/>
</dbReference>
<dbReference type="PIRSF" id="PIRSF000345">
    <property type="entry name" value="OLE1"/>
    <property type="match status" value="1"/>
</dbReference>
<dbReference type="InterPro" id="IPR009160">
    <property type="entry name" value="Acyl-CoA_deSatase_haem/ster-bd"/>
</dbReference>
<dbReference type="Pfam" id="PF00173">
    <property type="entry name" value="Cyt-b5"/>
    <property type="match status" value="1"/>
</dbReference>
<comment type="cofactor">
    <cofactor evidence="16">
        <name>Fe(2+)</name>
        <dbReference type="ChEBI" id="CHEBI:29033"/>
    </cofactor>
    <text evidence="16">Expected to bind 2 Fe(2+) ions per subunit.</text>
</comment>
<evidence type="ECO:0000256" key="13">
    <source>
        <dbReference type="ARBA" id="ARBA00023098"/>
    </source>
</evidence>
<keyword evidence="7 16" id="KW-0479">Metal-binding</keyword>
<dbReference type="SUPFAM" id="SSF55856">
    <property type="entry name" value="Cytochrome b5-like heme/steroid binding domain"/>
    <property type="match status" value="1"/>
</dbReference>
<dbReference type="STRING" id="1245769.A0A0C7MST5"/>
<dbReference type="HOGENOM" id="CLU_027359_3_2_1"/>
<comment type="similarity">
    <text evidence="2 16">Belongs to the fatty acid desaturase type 1 family.</text>
</comment>
<dbReference type="EC" id="1.14.19.1" evidence="16"/>
<dbReference type="GO" id="GO:0005789">
    <property type="term" value="C:endoplasmic reticulum membrane"/>
    <property type="evidence" value="ECO:0007669"/>
    <property type="project" value="EnsemblFungi"/>
</dbReference>
<gene>
    <name evidence="19" type="ORF">LALA0_S07e00716g</name>
</gene>
<dbReference type="InterPro" id="IPR001199">
    <property type="entry name" value="Cyt_B5-like_heme/steroid-bd"/>
</dbReference>
<keyword evidence="3 16" id="KW-0813">Transport</keyword>
<dbReference type="GO" id="GO:0009055">
    <property type="term" value="F:electron transfer activity"/>
    <property type="evidence" value="ECO:0007669"/>
    <property type="project" value="EnsemblFungi"/>
</dbReference>
<dbReference type="GO" id="GO:0000001">
    <property type="term" value="P:mitochondrion inheritance"/>
    <property type="evidence" value="ECO:0007669"/>
    <property type="project" value="EnsemblFungi"/>
</dbReference>
<keyword evidence="12 16" id="KW-0408">Iron</keyword>
<feature type="transmembrane region" description="Helical" evidence="17">
    <location>
        <begin position="133"/>
        <end position="152"/>
    </location>
</feature>
<dbReference type="Gene3D" id="3.10.120.10">
    <property type="entry name" value="Cytochrome b5-like heme/steroid binding domain"/>
    <property type="match status" value="1"/>
</dbReference>
<dbReference type="PROSITE" id="PS00476">
    <property type="entry name" value="FATTY_ACID_DESATUR_1"/>
    <property type="match status" value="1"/>
</dbReference>
<keyword evidence="4 16" id="KW-0444">Lipid biosynthesis</keyword>
<dbReference type="OrthoDB" id="10260134at2759"/>
<evidence type="ECO:0000256" key="5">
    <source>
        <dbReference type="ARBA" id="ARBA00022617"/>
    </source>
</evidence>
<dbReference type="AlphaFoldDB" id="A0A0C7MST5"/>
<dbReference type="RefSeq" id="XP_022629247.1">
    <property type="nucleotide sequence ID" value="XM_022771329.1"/>
</dbReference>
<evidence type="ECO:0000256" key="8">
    <source>
        <dbReference type="ARBA" id="ARBA00022832"/>
    </source>
</evidence>
<comment type="function">
    <text evidence="16">Stearoyl-CoA desaturase that utilizes O(2) and electrons from reduced cytochrome b5 to introduce the first double bond into saturated fatty acyl-CoA substrates.</text>
</comment>
<keyword evidence="5 16" id="KW-0349">Heme</keyword>
<dbReference type="PROSITE" id="PS00191">
    <property type="entry name" value="CYTOCHROME_B5_1"/>
    <property type="match status" value="1"/>
</dbReference>
<dbReference type="InterPro" id="IPR015876">
    <property type="entry name" value="Acyl-CoA_DS"/>
</dbReference>
<reference evidence="19 20" key="1">
    <citation type="submission" date="2014-12" db="EMBL/GenBank/DDBJ databases">
        <authorList>
            <person name="Neuveglise Cecile"/>
        </authorList>
    </citation>
    <scope>NUCLEOTIDE SEQUENCE [LARGE SCALE GENOMIC DNA]</scope>
    <source>
        <strain evidence="19 20">CBS 12615</strain>
    </source>
</reference>
<dbReference type="GeneID" id="34686514"/>
<keyword evidence="11 16" id="KW-0560">Oxidoreductase</keyword>
<evidence type="ECO:0000256" key="15">
    <source>
        <dbReference type="ARBA" id="ARBA00023160"/>
    </source>
</evidence>
<feature type="transmembrane region" description="Helical" evidence="17">
    <location>
        <begin position="278"/>
        <end position="298"/>
    </location>
</feature>
<dbReference type="SMART" id="SM01117">
    <property type="entry name" value="Cyt-b5"/>
    <property type="match status" value="1"/>
</dbReference>
<evidence type="ECO:0000256" key="1">
    <source>
        <dbReference type="ARBA" id="ARBA00004141"/>
    </source>
</evidence>
<evidence type="ECO:0000313" key="19">
    <source>
        <dbReference type="EMBL" id="CEP63026.1"/>
    </source>
</evidence>
<evidence type="ECO:0000256" key="2">
    <source>
        <dbReference type="ARBA" id="ARBA00009295"/>
    </source>
</evidence>
<sequence>MFSSLPPHRYKRQPQNWRSVWQSAPSKQSLYYPTHPLNHPIAKIPQTMEQVDLVNANILAAGANKKSVRVVNGLGSLMGSKNMVDVDFDAATAASDSNMDYLLKRDQEEKDRYKANRHISEQPWTLNNWHQHINWLNMVLVCGIPAAGWYFALSGRAPLTRNMLIFSLVYYVLGGVSITAGYHRLWAHRAYSARWPLRLFFAFFGAASVEGSIKWWGHSHRIHHRYTDTSRDPYDARKGLWYSHMGWMLLQPNPKYRARADIDDLTADWIVRFQHRHYIPIMFFSAFVLPALLGKYLFNDMLGGFIYAGILRSFCIQQATFCINSLAHYLGDQPFDDRRTPRDNWITALVTFGEGYHNFHHEFPTDYRNAIKWYQYDPTKVFIYVSSVVGLAFNLKKFSQNAIQQGIVQQQQKRIDRQRSTLNWGTPLTKLPIWDKSEFMDHVKSNPGLVVISGIVHDVSGYITEHPGGETLIQAALGKDATRAFNGGVYLHSNAAHNVLATMRVAVVKEGVDAATKFAARRGESIEGKKLV</sequence>
<evidence type="ECO:0000313" key="20">
    <source>
        <dbReference type="Proteomes" id="UP000054304"/>
    </source>
</evidence>
<dbReference type="InterPro" id="IPR018506">
    <property type="entry name" value="Cyt_B5_heme-BS"/>
</dbReference>
<dbReference type="PANTHER" id="PTHR11351:SF31">
    <property type="entry name" value="DESATURASE 1, ISOFORM A-RELATED"/>
    <property type="match status" value="1"/>
</dbReference>
<evidence type="ECO:0000256" key="14">
    <source>
        <dbReference type="ARBA" id="ARBA00023136"/>
    </source>
</evidence>
<feature type="domain" description="Cytochrome b5 heme-binding" evidence="18">
    <location>
        <begin position="431"/>
        <end position="509"/>
    </location>
</feature>
<protein>
    <recommendedName>
        <fullName evidence="16">Acyl-CoA desaturase</fullName>
        <ecNumber evidence="16">1.14.19.1</ecNumber>
    </recommendedName>
</protein>
<dbReference type="GO" id="GO:0005506">
    <property type="term" value="F:iron ion binding"/>
    <property type="evidence" value="ECO:0007669"/>
    <property type="project" value="TreeGrafter"/>
</dbReference>
<keyword evidence="6 17" id="KW-0812">Transmembrane</keyword>
<keyword evidence="15 16" id="KW-0275">Fatty acid biosynthesis</keyword>
<evidence type="ECO:0000259" key="18">
    <source>
        <dbReference type="PROSITE" id="PS50255"/>
    </source>
</evidence>
<dbReference type="PANTHER" id="PTHR11351">
    <property type="entry name" value="ACYL-COA DESATURASE"/>
    <property type="match status" value="1"/>
</dbReference>
<comment type="subcellular location">
    <subcellularLocation>
        <location evidence="1">Membrane</location>
        <topology evidence="1">Multi-pass membrane protein</topology>
    </subcellularLocation>
</comment>